<keyword evidence="3" id="KW-1185">Reference proteome</keyword>
<comment type="caution">
    <text evidence="2">The sequence shown here is derived from an EMBL/GenBank/DDBJ whole genome shotgun (WGS) entry which is preliminary data.</text>
</comment>
<feature type="compositionally biased region" description="Low complexity" evidence="1">
    <location>
        <begin position="1"/>
        <end position="18"/>
    </location>
</feature>
<dbReference type="EMBL" id="CAMGYJ010000009">
    <property type="protein sequence ID" value="CAI0521739.1"/>
    <property type="molecule type" value="Genomic_DNA"/>
</dbReference>
<organism evidence="2 3">
    <name type="scientific">Linum tenue</name>
    <dbReference type="NCBI Taxonomy" id="586396"/>
    <lineage>
        <taxon>Eukaryota</taxon>
        <taxon>Viridiplantae</taxon>
        <taxon>Streptophyta</taxon>
        <taxon>Embryophyta</taxon>
        <taxon>Tracheophyta</taxon>
        <taxon>Spermatophyta</taxon>
        <taxon>Magnoliopsida</taxon>
        <taxon>eudicotyledons</taxon>
        <taxon>Gunneridae</taxon>
        <taxon>Pentapetalae</taxon>
        <taxon>rosids</taxon>
        <taxon>fabids</taxon>
        <taxon>Malpighiales</taxon>
        <taxon>Linaceae</taxon>
        <taxon>Linum</taxon>
    </lineage>
</organism>
<evidence type="ECO:0000313" key="2">
    <source>
        <dbReference type="EMBL" id="CAI0521739.1"/>
    </source>
</evidence>
<reference evidence="2" key="1">
    <citation type="submission" date="2022-08" db="EMBL/GenBank/DDBJ databases">
        <authorList>
            <person name="Gutierrez-Valencia J."/>
        </authorList>
    </citation>
    <scope>NUCLEOTIDE SEQUENCE</scope>
</reference>
<evidence type="ECO:0000313" key="3">
    <source>
        <dbReference type="Proteomes" id="UP001154282"/>
    </source>
</evidence>
<accession>A0AAV0Q241</accession>
<dbReference type="Proteomes" id="UP001154282">
    <property type="component" value="Unassembled WGS sequence"/>
</dbReference>
<gene>
    <name evidence="2" type="ORF">LITE_LOCUS41202</name>
</gene>
<dbReference type="AlphaFoldDB" id="A0AAV0Q241"/>
<sequence>MTVTISDSSFVSGISSPSTTLDNRSPLSRFEMEGAPENVVNAPVPPQPAPVDQNNQPEQVGNGNGNLANENS</sequence>
<name>A0AAV0Q241_9ROSI</name>
<proteinExistence type="predicted"/>
<evidence type="ECO:0000256" key="1">
    <source>
        <dbReference type="SAM" id="MobiDB-lite"/>
    </source>
</evidence>
<feature type="compositionally biased region" description="Polar residues" evidence="1">
    <location>
        <begin position="58"/>
        <end position="72"/>
    </location>
</feature>
<feature type="region of interest" description="Disordered" evidence="1">
    <location>
        <begin position="1"/>
        <end position="72"/>
    </location>
</feature>
<protein>
    <submittedName>
        <fullName evidence="2">Uncharacterized protein</fullName>
    </submittedName>
</protein>